<dbReference type="CDD" id="cd04478">
    <property type="entry name" value="RPA2_DBD_D"/>
    <property type="match status" value="1"/>
</dbReference>
<dbReference type="InterPro" id="IPR004365">
    <property type="entry name" value="NA-bd_OB_tRNA"/>
</dbReference>
<dbReference type="InterPro" id="IPR036390">
    <property type="entry name" value="WH_DNA-bd_sf"/>
</dbReference>
<dbReference type="InterPro" id="IPR014892">
    <property type="entry name" value="RPA_C"/>
</dbReference>
<dbReference type="InterPro" id="IPR040260">
    <property type="entry name" value="RFA2-like"/>
</dbReference>
<evidence type="ECO:0000256" key="6">
    <source>
        <dbReference type="ARBA" id="ARBA00023172"/>
    </source>
</evidence>
<evidence type="ECO:0000256" key="1">
    <source>
        <dbReference type="ARBA" id="ARBA00004123"/>
    </source>
</evidence>
<dbReference type="FunFam" id="2.40.50.140:FF:000184">
    <property type="entry name" value="replication protein A 32 kDa subunit A-like"/>
    <property type="match status" value="1"/>
</dbReference>
<protein>
    <submittedName>
        <fullName evidence="12">Replication protein A 32 kDa subunit B</fullName>
    </submittedName>
</protein>
<dbReference type="Pfam" id="PF08784">
    <property type="entry name" value="RPA_C"/>
    <property type="match status" value="1"/>
</dbReference>
<dbReference type="InterPro" id="IPR012340">
    <property type="entry name" value="NA-bd_OB-fold"/>
</dbReference>
<dbReference type="Proteomes" id="UP001237642">
    <property type="component" value="Unassembled WGS sequence"/>
</dbReference>
<dbReference type="FunFam" id="1.10.10.10:FF:000168">
    <property type="entry name" value="Replication protein A 32 kDa subunit"/>
    <property type="match status" value="1"/>
</dbReference>
<comment type="function">
    <text evidence="9">Component of the replication protein A complex (RPA) required for DNA recombination, repair and replication. The activity of RPA is mediated by single-stranded DNA binding and protein interactions. Required fo cell division in meristems. Involved in the maintenance of transcriptional epigenetic gene silencing (TGS) at specific loci (including some transposons) by regulating histone H3 acetylation, 'Lys-4' and 'Lys-9' methylation.</text>
</comment>
<dbReference type="SUPFAM" id="SSF46785">
    <property type="entry name" value="Winged helix' DNA-binding domain"/>
    <property type="match status" value="1"/>
</dbReference>
<dbReference type="GO" id="GO:0005662">
    <property type="term" value="C:DNA replication factor A complex"/>
    <property type="evidence" value="ECO:0007669"/>
    <property type="project" value="TreeGrafter"/>
</dbReference>
<evidence type="ECO:0000256" key="7">
    <source>
        <dbReference type="ARBA" id="ARBA00023204"/>
    </source>
</evidence>
<reference evidence="12" key="2">
    <citation type="submission" date="2023-05" db="EMBL/GenBank/DDBJ databases">
        <authorList>
            <person name="Schelkunov M.I."/>
        </authorList>
    </citation>
    <scope>NUCLEOTIDE SEQUENCE</scope>
    <source>
        <strain evidence="12">Hsosn_3</strain>
        <tissue evidence="12">Leaf</tissue>
    </source>
</reference>
<dbReference type="GO" id="GO:0000724">
    <property type="term" value="P:double-strand break repair via homologous recombination"/>
    <property type="evidence" value="ECO:0007669"/>
    <property type="project" value="TreeGrafter"/>
</dbReference>
<keyword evidence="4" id="KW-0227">DNA damage</keyword>
<evidence type="ECO:0000256" key="3">
    <source>
        <dbReference type="ARBA" id="ARBA00022705"/>
    </source>
</evidence>
<keyword evidence="5" id="KW-0238">DNA-binding</keyword>
<dbReference type="GO" id="GO:0000781">
    <property type="term" value="C:chromosome, telomeric region"/>
    <property type="evidence" value="ECO:0007669"/>
    <property type="project" value="TreeGrafter"/>
</dbReference>
<dbReference type="SUPFAM" id="SSF50249">
    <property type="entry name" value="Nucleic acid-binding proteins"/>
    <property type="match status" value="1"/>
</dbReference>
<comment type="caution">
    <text evidence="12">The sequence shown here is derived from an EMBL/GenBank/DDBJ whole genome shotgun (WGS) entry which is preliminary data.</text>
</comment>
<evidence type="ECO:0000256" key="5">
    <source>
        <dbReference type="ARBA" id="ARBA00023125"/>
    </source>
</evidence>
<dbReference type="Gene3D" id="2.40.50.140">
    <property type="entry name" value="Nucleic acid-binding proteins"/>
    <property type="match status" value="1"/>
</dbReference>
<keyword evidence="3" id="KW-0235">DNA replication</keyword>
<evidence type="ECO:0000259" key="11">
    <source>
        <dbReference type="Pfam" id="PF08784"/>
    </source>
</evidence>
<gene>
    <name evidence="12" type="ORF">POM88_042381</name>
</gene>
<dbReference type="InterPro" id="IPR036388">
    <property type="entry name" value="WH-like_DNA-bd_sf"/>
</dbReference>
<evidence type="ECO:0000259" key="10">
    <source>
        <dbReference type="Pfam" id="PF01336"/>
    </source>
</evidence>
<dbReference type="Pfam" id="PF01336">
    <property type="entry name" value="tRNA_anti-codon"/>
    <property type="match status" value="1"/>
</dbReference>
<dbReference type="AlphaFoldDB" id="A0AAD8HIR8"/>
<reference evidence="12" key="1">
    <citation type="submission" date="2023-02" db="EMBL/GenBank/DDBJ databases">
        <title>Genome of toxic invasive species Heracleum sosnowskyi carries increased number of genes despite the absence of recent whole-genome duplications.</title>
        <authorList>
            <person name="Schelkunov M."/>
            <person name="Shtratnikova V."/>
            <person name="Makarenko M."/>
            <person name="Klepikova A."/>
            <person name="Omelchenko D."/>
            <person name="Novikova G."/>
            <person name="Obukhova E."/>
            <person name="Bogdanov V."/>
            <person name="Penin A."/>
            <person name="Logacheva M."/>
        </authorList>
    </citation>
    <scope>NUCLEOTIDE SEQUENCE</scope>
    <source>
        <strain evidence="12">Hsosn_3</strain>
        <tissue evidence="12">Leaf</tissue>
    </source>
</reference>
<dbReference type="PIRSF" id="PIRSF036949">
    <property type="entry name" value="RPA32"/>
    <property type="match status" value="1"/>
</dbReference>
<evidence type="ECO:0000256" key="8">
    <source>
        <dbReference type="ARBA" id="ARBA00023242"/>
    </source>
</evidence>
<name>A0AAD8HIR8_9APIA</name>
<evidence type="ECO:0000256" key="2">
    <source>
        <dbReference type="ARBA" id="ARBA00007815"/>
    </source>
</evidence>
<dbReference type="GO" id="GO:0006289">
    <property type="term" value="P:nucleotide-excision repair"/>
    <property type="evidence" value="ECO:0007669"/>
    <property type="project" value="TreeGrafter"/>
</dbReference>
<keyword evidence="13" id="KW-1185">Reference proteome</keyword>
<evidence type="ECO:0000313" key="12">
    <source>
        <dbReference type="EMBL" id="KAK1366820.1"/>
    </source>
</evidence>
<dbReference type="GO" id="GO:0006260">
    <property type="term" value="P:DNA replication"/>
    <property type="evidence" value="ECO:0007669"/>
    <property type="project" value="UniProtKB-KW"/>
</dbReference>
<accession>A0AAD8HIR8</accession>
<sequence length="280" mass="30427">MYGGQFDGSAAFAGGGFMPSQTTQSVSDHSISPAKNRETQQLLPLTVKQISLALLSSDEKSNFSIDGVEVNSVKLVGMVVNKAERVTDVSLEIDDGTGRIDCTKWVNESADLKEMEGIMDGLYVCVHGHLKGFQGKKQLVIFCIRPVKDFNEITYHFSECAYVHHYNTKLRVQGGGPAAGHIPTPAASMPFQGYQVPPSNQFAGVNYNTTGDFGGADKMVLEFLQQPSCVAPETGVHQDVIARSLRLPLEAVMKSLDVLVEEGLVYSSVDEFHFKSTMNG</sequence>
<feature type="domain" description="OB" evidence="10">
    <location>
        <begin position="73"/>
        <end position="146"/>
    </location>
</feature>
<comment type="subcellular location">
    <subcellularLocation>
        <location evidence="1">Nucleus</location>
    </subcellularLocation>
</comment>
<dbReference type="PANTHER" id="PTHR13989">
    <property type="entry name" value="REPLICATION PROTEIN A-RELATED"/>
    <property type="match status" value="1"/>
</dbReference>
<evidence type="ECO:0000256" key="4">
    <source>
        <dbReference type="ARBA" id="ARBA00022763"/>
    </source>
</evidence>
<evidence type="ECO:0000313" key="13">
    <source>
        <dbReference type="Proteomes" id="UP001237642"/>
    </source>
</evidence>
<keyword evidence="8" id="KW-0539">Nucleus</keyword>
<dbReference type="Gene3D" id="1.10.10.10">
    <property type="entry name" value="Winged helix-like DNA-binding domain superfamily/Winged helix DNA-binding domain"/>
    <property type="match status" value="1"/>
</dbReference>
<dbReference type="EMBL" id="JAUIZM010000009">
    <property type="protein sequence ID" value="KAK1366820.1"/>
    <property type="molecule type" value="Genomic_DNA"/>
</dbReference>
<dbReference type="InterPro" id="IPR014646">
    <property type="entry name" value="Rfa2/RPA32"/>
</dbReference>
<proteinExistence type="inferred from homology"/>
<organism evidence="12 13">
    <name type="scientific">Heracleum sosnowskyi</name>
    <dbReference type="NCBI Taxonomy" id="360622"/>
    <lineage>
        <taxon>Eukaryota</taxon>
        <taxon>Viridiplantae</taxon>
        <taxon>Streptophyta</taxon>
        <taxon>Embryophyta</taxon>
        <taxon>Tracheophyta</taxon>
        <taxon>Spermatophyta</taxon>
        <taxon>Magnoliopsida</taxon>
        <taxon>eudicotyledons</taxon>
        <taxon>Gunneridae</taxon>
        <taxon>Pentapetalae</taxon>
        <taxon>asterids</taxon>
        <taxon>campanulids</taxon>
        <taxon>Apiales</taxon>
        <taxon>Apiaceae</taxon>
        <taxon>Apioideae</taxon>
        <taxon>apioid superclade</taxon>
        <taxon>Tordylieae</taxon>
        <taxon>Tordyliinae</taxon>
        <taxon>Heracleum</taxon>
    </lineage>
</organism>
<keyword evidence="6" id="KW-0233">DNA recombination</keyword>
<evidence type="ECO:0000256" key="9">
    <source>
        <dbReference type="ARBA" id="ARBA00057177"/>
    </source>
</evidence>
<dbReference type="GO" id="GO:0003697">
    <property type="term" value="F:single-stranded DNA binding"/>
    <property type="evidence" value="ECO:0007669"/>
    <property type="project" value="TreeGrafter"/>
</dbReference>
<dbReference type="GO" id="GO:0035861">
    <property type="term" value="C:site of double-strand break"/>
    <property type="evidence" value="ECO:0007669"/>
    <property type="project" value="TreeGrafter"/>
</dbReference>
<comment type="similarity">
    <text evidence="2">Belongs to the replication factor A protein 2 family.</text>
</comment>
<dbReference type="PANTHER" id="PTHR13989:SF16">
    <property type="entry name" value="REPLICATION PROTEIN A2"/>
    <property type="match status" value="1"/>
</dbReference>
<feature type="domain" description="Replication protein A C-terminal" evidence="11">
    <location>
        <begin position="164"/>
        <end position="271"/>
    </location>
</feature>
<keyword evidence="7" id="KW-0234">DNA repair</keyword>